<protein>
    <recommendedName>
        <fullName evidence="3">Carboxypeptidase regulatory-like domain-containing protein</fullName>
    </recommendedName>
</protein>
<comment type="caution">
    <text evidence="1">The sequence shown here is derived from an EMBL/GenBank/DDBJ whole genome shotgun (WGS) entry which is preliminary data.</text>
</comment>
<accession>A0ABT8SE52</accession>
<proteinExistence type="predicted"/>
<evidence type="ECO:0000313" key="1">
    <source>
        <dbReference type="EMBL" id="MDO1536629.1"/>
    </source>
</evidence>
<organism evidence="1 2">
    <name type="scientific">Variovorax ginsengisoli</name>
    <dbReference type="NCBI Taxonomy" id="363844"/>
    <lineage>
        <taxon>Bacteria</taxon>
        <taxon>Pseudomonadati</taxon>
        <taxon>Pseudomonadota</taxon>
        <taxon>Betaproteobacteria</taxon>
        <taxon>Burkholderiales</taxon>
        <taxon>Comamonadaceae</taxon>
        <taxon>Variovorax</taxon>
    </lineage>
</organism>
<gene>
    <name evidence="1" type="ORF">Q2T77_30585</name>
</gene>
<keyword evidence="2" id="KW-1185">Reference proteome</keyword>
<dbReference type="Proteomes" id="UP001169027">
    <property type="component" value="Unassembled WGS sequence"/>
</dbReference>
<evidence type="ECO:0008006" key="3">
    <source>
        <dbReference type="Google" id="ProtNLM"/>
    </source>
</evidence>
<dbReference type="RefSeq" id="WP_301814756.1">
    <property type="nucleotide sequence ID" value="NZ_JAUJZH010000030.1"/>
</dbReference>
<evidence type="ECO:0000313" key="2">
    <source>
        <dbReference type="Proteomes" id="UP001169027"/>
    </source>
</evidence>
<sequence>MSRGIGREESRAIEKASPKWPLTLESATKDRHGADFAADVNVVIRDARGHALLQTVSTGPFVLARLSPGHYDVDATFDRKTLNKTVVDSEGLPAKALFLWSQQVGGQHS</sequence>
<reference evidence="1" key="1">
    <citation type="submission" date="2023-06" db="EMBL/GenBank/DDBJ databases">
        <authorList>
            <person name="Jiang Y."/>
            <person name="Liu Q."/>
        </authorList>
    </citation>
    <scope>NUCLEOTIDE SEQUENCE</scope>
    <source>
        <strain evidence="1">CGMCC 1.12090</strain>
    </source>
</reference>
<dbReference type="EMBL" id="JAUKVY010000030">
    <property type="protein sequence ID" value="MDO1536629.1"/>
    <property type="molecule type" value="Genomic_DNA"/>
</dbReference>
<name>A0ABT8SE52_9BURK</name>